<accession>A0A1F7J6N1</accession>
<dbReference type="PANTHER" id="PTHR21310">
    <property type="entry name" value="AMINOGLYCOSIDE PHOSPHOTRANSFERASE-RELATED-RELATED"/>
    <property type="match status" value="1"/>
</dbReference>
<comment type="caution">
    <text evidence="2">The sequence shown here is derived from an EMBL/GenBank/DDBJ whole genome shotgun (WGS) entry which is preliminary data.</text>
</comment>
<dbReference type="EMBL" id="MGAQ01000003">
    <property type="protein sequence ID" value="OGK51239.1"/>
    <property type="molecule type" value="Genomic_DNA"/>
</dbReference>
<dbReference type="Gene3D" id="3.30.200.20">
    <property type="entry name" value="Phosphorylase Kinase, domain 1"/>
    <property type="match status" value="1"/>
</dbReference>
<reference evidence="2 3" key="1">
    <citation type="journal article" date="2016" name="Nat. Commun.">
        <title>Thousands of microbial genomes shed light on interconnected biogeochemical processes in an aquifer system.</title>
        <authorList>
            <person name="Anantharaman K."/>
            <person name="Brown C.T."/>
            <person name="Hug L.A."/>
            <person name="Sharon I."/>
            <person name="Castelle C.J."/>
            <person name="Probst A.J."/>
            <person name="Thomas B.C."/>
            <person name="Singh A."/>
            <person name="Wilkins M.J."/>
            <person name="Karaoz U."/>
            <person name="Brodie E.L."/>
            <person name="Williams K.H."/>
            <person name="Hubbard S.S."/>
            <person name="Banfield J.F."/>
        </authorList>
    </citation>
    <scope>NUCLEOTIDE SEQUENCE [LARGE SCALE GENOMIC DNA]</scope>
</reference>
<protein>
    <submittedName>
        <fullName evidence="2">Phosphotransferase</fullName>
    </submittedName>
</protein>
<dbReference type="InterPro" id="IPR051678">
    <property type="entry name" value="AGP_Transferase"/>
</dbReference>
<dbReference type="CDD" id="cd05155">
    <property type="entry name" value="APH_ChoK_like_1"/>
    <property type="match status" value="1"/>
</dbReference>
<sequence length="291" mass="32930">MHRDEILSDENLVQHLLEEQFPKWTNLPIRRVPSSGTENALYRLGDEMIVRLPRRPGATKPIDKEQKWLPKLAPLFPIAIPIPLGKGKPTKEFPYPWSIYKWLKGENPIVDHLNDPSSLAKDVAKFINILHQINLKDGPLARRGAPLEVQDDQMRVALKESHGLVDTDAVIDIWEKALKVPKYSGKPVWIHGDLSPGNILLVNGKLSAILDFGGLGVGDPAVDSIAAWNLLSAETRETFRRELQYDKETWARGRGWALSIALIQLPYYKDTNKELASNARHVINEILEEDR</sequence>
<dbReference type="GO" id="GO:0016740">
    <property type="term" value="F:transferase activity"/>
    <property type="evidence" value="ECO:0007669"/>
    <property type="project" value="UniProtKB-KW"/>
</dbReference>
<name>A0A1F7J6N1_9BACT</name>
<evidence type="ECO:0000313" key="2">
    <source>
        <dbReference type="EMBL" id="OGK51239.1"/>
    </source>
</evidence>
<dbReference type="PANTHER" id="PTHR21310:SF42">
    <property type="entry name" value="BIFUNCTIONAL AAC_APH"/>
    <property type="match status" value="1"/>
</dbReference>
<gene>
    <name evidence="2" type="ORF">A3B50_03220</name>
</gene>
<dbReference type="InterPro" id="IPR011009">
    <property type="entry name" value="Kinase-like_dom_sf"/>
</dbReference>
<dbReference type="InterPro" id="IPR002575">
    <property type="entry name" value="Aminoglycoside_PTrfase"/>
</dbReference>
<evidence type="ECO:0000259" key="1">
    <source>
        <dbReference type="Pfam" id="PF01636"/>
    </source>
</evidence>
<keyword evidence="2" id="KW-0808">Transferase</keyword>
<dbReference type="Pfam" id="PF01636">
    <property type="entry name" value="APH"/>
    <property type="match status" value="1"/>
</dbReference>
<dbReference type="SUPFAM" id="SSF56112">
    <property type="entry name" value="Protein kinase-like (PK-like)"/>
    <property type="match status" value="1"/>
</dbReference>
<proteinExistence type="predicted"/>
<dbReference type="Gene3D" id="3.90.1200.10">
    <property type="match status" value="1"/>
</dbReference>
<evidence type="ECO:0000313" key="3">
    <source>
        <dbReference type="Proteomes" id="UP000178558"/>
    </source>
</evidence>
<feature type="domain" description="Aminoglycoside phosphotransferase" evidence="1">
    <location>
        <begin position="32"/>
        <end position="256"/>
    </location>
</feature>
<dbReference type="Proteomes" id="UP000178558">
    <property type="component" value="Unassembled WGS sequence"/>
</dbReference>
<dbReference type="AlphaFoldDB" id="A0A1F7J6N1"/>
<organism evidence="2 3">
    <name type="scientific">Candidatus Roizmanbacteria bacterium RIFCSPLOWO2_01_FULL_40_42</name>
    <dbReference type="NCBI Taxonomy" id="1802066"/>
    <lineage>
        <taxon>Bacteria</taxon>
        <taxon>Candidatus Roizmaniibacteriota</taxon>
    </lineage>
</organism>